<feature type="transmembrane region" description="Helical" evidence="1">
    <location>
        <begin position="33"/>
        <end position="54"/>
    </location>
</feature>
<accession>A0A0G1CFQ0</accession>
<evidence type="ECO:0000313" key="2">
    <source>
        <dbReference type="EMBL" id="KKS84299.1"/>
    </source>
</evidence>
<dbReference type="AlphaFoldDB" id="A0A0G1CFQ0"/>
<comment type="caution">
    <text evidence="2">The sequence shown here is derived from an EMBL/GenBank/DDBJ whole genome shotgun (WGS) entry which is preliminary data.</text>
</comment>
<evidence type="ECO:0000313" key="3">
    <source>
        <dbReference type="Proteomes" id="UP000034543"/>
    </source>
</evidence>
<reference evidence="2 3" key="1">
    <citation type="journal article" date="2015" name="Nature">
        <title>rRNA introns, odd ribosomes, and small enigmatic genomes across a large radiation of phyla.</title>
        <authorList>
            <person name="Brown C.T."/>
            <person name="Hug L.A."/>
            <person name="Thomas B.C."/>
            <person name="Sharon I."/>
            <person name="Castelle C.J."/>
            <person name="Singh A."/>
            <person name="Wilkins M.J."/>
            <person name="Williams K.H."/>
            <person name="Banfield J.F."/>
        </authorList>
    </citation>
    <scope>NUCLEOTIDE SEQUENCE [LARGE SCALE GENOMIC DNA]</scope>
</reference>
<dbReference type="STRING" id="1618436.UV59_C0022G0009"/>
<keyword evidence="1" id="KW-0812">Transmembrane</keyword>
<organism evidence="2 3">
    <name type="scientific">Candidatus Gottesmanbacteria bacterium GW2011_GWA1_43_11</name>
    <dbReference type="NCBI Taxonomy" id="1618436"/>
    <lineage>
        <taxon>Bacteria</taxon>
        <taxon>Candidatus Gottesmaniibacteriota</taxon>
    </lineage>
</organism>
<name>A0A0G1CFQ0_9BACT</name>
<protein>
    <recommendedName>
        <fullName evidence="4">Type 4 fimbrial biogenesis protein PilX N-terminal domain-containing protein</fullName>
    </recommendedName>
</protein>
<gene>
    <name evidence="2" type="ORF">UV59_C0022G0009</name>
</gene>
<dbReference type="EMBL" id="LCFB01000022">
    <property type="protein sequence ID" value="KKS84299.1"/>
    <property type="molecule type" value="Genomic_DNA"/>
</dbReference>
<keyword evidence="1" id="KW-1133">Transmembrane helix</keyword>
<keyword evidence="1" id="KW-0472">Membrane</keyword>
<evidence type="ECO:0008006" key="4">
    <source>
        <dbReference type="Google" id="ProtNLM"/>
    </source>
</evidence>
<sequence length="481" mass="52927">MNKFCKQKKGQSRCLVRNGKVLLPGMKRGSISIMVLIFGMVFAVSIGGLVLVSLTQLTSSTRTEVFERALTVAQSGAEYYRWHLAHDPLDFADGTGQEGEIYVHTISDPYGNTEGTFNLEITPPASGSSTVTIESEGWLTSNPDIKRTVKARYGIPSLARFSFLHNANVWFGSGITVNGKVMSNGGIRMDGVNNSTVQSSKATYTCGSETGCSPTQTKPGVWGGGGPTELWEFPVPQMDFNSLIIDFSSMKAAAQSNGVYLGPSGNYGYHLIFNNNGTVTIRRITGALNRPGWSVENGCQNLYQQISNEVNVGTFTLTEKPLFFIEDHVWVDGVVNGRATVVAARFPIDVYNINIWINNNLTYIAKDGHSSLGLFAQNDIYYALNIPTSFEINAALLAQKGHIIRHHYGYSSCSNYANKVRNNLTIYGAVISNKKSYWNYGTGPSSGFVTRTMTYDPNLYFDAPPYFPAQGEYEFISWEEQ</sequence>
<dbReference type="Proteomes" id="UP000034543">
    <property type="component" value="Unassembled WGS sequence"/>
</dbReference>
<proteinExistence type="predicted"/>
<evidence type="ECO:0000256" key="1">
    <source>
        <dbReference type="SAM" id="Phobius"/>
    </source>
</evidence>